<evidence type="ECO:0000256" key="1">
    <source>
        <dbReference type="SAM" id="Phobius"/>
    </source>
</evidence>
<evidence type="ECO:0000313" key="4">
    <source>
        <dbReference type="Proteomes" id="UP001287356"/>
    </source>
</evidence>
<dbReference type="Proteomes" id="UP001287356">
    <property type="component" value="Unassembled WGS sequence"/>
</dbReference>
<protein>
    <submittedName>
        <fullName evidence="3">Heterokaryon incompatibility protein-domain-containing protein</fullName>
    </submittedName>
</protein>
<dbReference type="PANTHER" id="PTHR33112">
    <property type="entry name" value="DOMAIN PROTEIN, PUTATIVE-RELATED"/>
    <property type="match status" value="1"/>
</dbReference>
<organism evidence="3 4">
    <name type="scientific">Lasiosphaeria ovina</name>
    <dbReference type="NCBI Taxonomy" id="92902"/>
    <lineage>
        <taxon>Eukaryota</taxon>
        <taxon>Fungi</taxon>
        <taxon>Dikarya</taxon>
        <taxon>Ascomycota</taxon>
        <taxon>Pezizomycotina</taxon>
        <taxon>Sordariomycetes</taxon>
        <taxon>Sordariomycetidae</taxon>
        <taxon>Sordariales</taxon>
        <taxon>Lasiosphaeriaceae</taxon>
        <taxon>Lasiosphaeria</taxon>
    </lineage>
</organism>
<dbReference type="InterPro" id="IPR010730">
    <property type="entry name" value="HET"/>
</dbReference>
<feature type="transmembrane region" description="Helical" evidence="1">
    <location>
        <begin position="119"/>
        <end position="141"/>
    </location>
</feature>
<dbReference type="PANTHER" id="PTHR33112:SF8">
    <property type="entry name" value="HETEROKARYON INCOMPATIBILITY DOMAIN-CONTAINING PROTEIN"/>
    <property type="match status" value="1"/>
</dbReference>
<sequence length="1002" mass="112885">MLSTIALPDFSHIGPWEVFLLAAIGIASFFVFGILSFGRMPPILHALALVWITVSVIMKPPEQLQPPVFWVVFATCFPFTFEGNLASVFLWGLLISHLSLLAAAMPIVFKILFVLVYPAALYIVNASCVTTFLCWLAVALAMFDKIHFLMHPGFWAGWVALIVFLYAGFQPNSPLIWNILGTLFLALLWWLTGAASGGVEQFVIFALGTSVLTPTRMFFTFVYVYPETYLFPFNMVSRWYKFPSPSWWPIGKLGEDAPHVFCGQCHQFTSSSRLIMGSYAPLVPLVEWHTISPKRSSLTSVSPCDLCPLIWHSAGLDALEDHQGEEVGKWKMKIWQERPISRYIFAKLYRDDEPVGPRLLIHRGKNFNDAAPSIKESCTDSAPHISLANSWLADCKRHHPACNGSTEAEAGYKIRLILTESRDSGAPLEYLAFSHCWGGSGTLQLSQENYEDCQSSIDLSALSKNMRDAIIVTEKLGFLYIWIDSLCVIQDSADDWKAEASRMESVYAGATCTIASTGSASGDGGCFHTRSSIDRRSLKPCRIGISKLPSDGADDECEWIYIRRDDLSDFRRGVDRAPLNKRGWVLQERLLSRRTLHFGADMLYWECCLRSASELCPKGYVYKHPTEYHGNYLPPPIRVELDGSDLVPLTRWKRSRLIQRRVPQPDLDLFDREVPSSRGVWRSNQAFMRERKRLSYESWALDSRTGRYRTALEQIQDGQYLDDGILSFAQSWYTIVESYTRSNRSFSTDRWMAMQGIVDEVQRATKHSYIAGMWREHLVECLLSFVVQGPGSRLLETTASGKPQVTDNPQPVQGPPMAPTWSWVSVDGAISINQLPVNAARKVYTKRLATSVSATVAAANPGPAGQKWNAIQGVLEIEAPLTPISRLEFHRGEWYIYVGYWARRRSARLLPDLASFAEDVDAEPSHSHLFCVSLLTLRRQTEMPLHLKTREVQGIVVKRIQERKGSPDVFERVGFFSTSLAEGGSWRLGSLKKGVVKKIHVI</sequence>
<gene>
    <name evidence="3" type="ORF">B0T24DRAFT_708502</name>
</gene>
<feature type="transmembrane region" description="Helical" evidence="1">
    <location>
        <begin position="42"/>
        <end position="58"/>
    </location>
</feature>
<feature type="domain" description="Heterokaryon incompatibility" evidence="2">
    <location>
        <begin position="430"/>
        <end position="588"/>
    </location>
</feature>
<feature type="transmembrane region" description="Helical" evidence="1">
    <location>
        <begin position="202"/>
        <end position="225"/>
    </location>
</feature>
<keyword evidence="1" id="KW-0812">Transmembrane</keyword>
<accession>A0AAE0K4V8</accession>
<evidence type="ECO:0000313" key="3">
    <source>
        <dbReference type="EMBL" id="KAK3369677.1"/>
    </source>
</evidence>
<dbReference type="EMBL" id="JAULSN010000006">
    <property type="protein sequence ID" value="KAK3369677.1"/>
    <property type="molecule type" value="Genomic_DNA"/>
</dbReference>
<feature type="transmembrane region" description="Helical" evidence="1">
    <location>
        <begin position="88"/>
        <end position="113"/>
    </location>
</feature>
<reference evidence="3" key="2">
    <citation type="submission" date="2023-06" db="EMBL/GenBank/DDBJ databases">
        <authorList>
            <consortium name="Lawrence Berkeley National Laboratory"/>
            <person name="Haridas S."/>
            <person name="Hensen N."/>
            <person name="Bonometti L."/>
            <person name="Westerberg I."/>
            <person name="Brannstrom I.O."/>
            <person name="Guillou S."/>
            <person name="Cros-Aarteil S."/>
            <person name="Calhoun S."/>
            <person name="Kuo A."/>
            <person name="Mondo S."/>
            <person name="Pangilinan J."/>
            <person name="Riley R."/>
            <person name="Labutti K."/>
            <person name="Andreopoulos B."/>
            <person name="Lipzen A."/>
            <person name="Chen C."/>
            <person name="Yanf M."/>
            <person name="Daum C."/>
            <person name="Ng V."/>
            <person name="Clum A."/>
            <person name="Steindorff A."/>
            <person name="Ohm R."/>
            <person name="Martin F."/>
            <person name="Silar P."/>
            <person name="Natvig D."/>
            <person name="Lalanne C."/>
            <person name="Gautier V."/>
            <person name="Ament-Velasquez S.L."/>
            <person name="Kruys A."/>
            <person name="Hutchinson M.I."/>
            <person name="Powell A.J."/>
            <person name="Barry K."/>
            <person name="Miller A.N."/>
            <person name="Grigoriev I.V."/>
            <person name="Debuchy R."/>
            <person name="Gladieux P."/>
            <person name="Thoren M.H."/>
            <person name="Johannesson H."/>
        </authorList>
    </citation>
    <scope>NUCLEOTIDE SEQUENCE</scope>
    <source>
        <strain evidence="3">CBS 958.72</strain>
    </source>
</reference>
<feature type="transmembrane region" description="Helical" evidence="1">
    <location>
        <begin position="175"/>
        <end position="195"/>
    </location>
</feature>
<comment type="caution">
    <text evidence="3">The sequence shown here is derived from an EMBL/GenBank/DDBJ whole genome shotgun (WGS) entry which is preliminary data.</text>
</comment>
<reference evidence="3" key="1">
    <citation type="journal article" date="2023" name="Mol. Phylogenet. Evol.">
        <title>Genome-scale phylogeny and comparative genomics of the fungal order Sordariales.</title>
        <authorList>
            <person name="Hensen N."/>
            <person name="Bonometti L."/>
            <person name="Westerberg I."/>
            <person name="Brannstrom I.O."/>
            <person name="Guillou S."/>
            <person name="Cros-Aarteil S."/>
            <person name="Calhoun S."/>
            <person name="Haridas S."/>
            <person name="Kuo A."/>
            <person name="Mondo S."/>
            <person name="Pangilinan J."/>
            <person name="Riley R."/>
            <person name="LaButti K."/>
            <person name="Andreopoulos B."/>
            <person name="Lipzen A."/>
            <person name="Chen C."/>
            <person name="Yan M."/>
            <person name="Daum C."/>
            <person name="Ng V."/>
            <person name="Clum A."/>
            <person name="Steindorff A."/>
            <person name="Ohm R.A."/>
            <person name="Martin F."/>
            <person name="Silar P."/>
            <person name="Natvig D.O."/>
            <person name="Lalanne C."/>
            <person name="Gautier V."/>
            <person name="Ament-Velasquez S.L."/>
            <person name="Kruys A."/>
            <person name="Hutchinson M.I."/>
            <person name="Powell A.J."/>
            <person name="Barry K."/>
            <person name="Miller A.N."/>
            <person name="Grigoriev I.V."/>
            <person name="Debuchy R."/>
            <person name="Gladieux P."/>
            <person name="Hiltunen Thoren M."/>
            <person name="Johannesson H."/>
        </authorList>
    </citation>
    <scope>NUCLEOTIDE SEQUENCE</scope>
    <source>
        <strain evidence="3">CBS 958.72</strain>
    </source>
</reference>
<keyword evidence="1" id="KW-1133">Transmembrane helix</keyword>
<dbReference type="Pfam" id="PF06985">
    <property type="entry name" value="HET"/>
    <property type="match status" value="1"/>
</dbReference>
<keyword evidence="1" id="KW-0472">Membrane</keyword>
<proteinExistence type="predicted"/>
<feature type="transmembrane region" description="Helical" evidence="1">
    <location>
        <begin position="16"/>
        <end position="35"/>
    </location>
</feature>
<feature type="transmembrane region" description="Helical" evidence="1">
    <location>
        <begin position="148"/>
        <end position="169"/>
    </location>
</feature>
<dbReference type="AlphaFoldDB" id="A0AAE0K4V8"/>
<keyword evidence="4" id="KW-1185">Reference proteome</keyword>
<evidence type="ECO:0000259" key="2">
    <source>
        <dbReference type="Pfam" id="PF06985"/>
    </source>
</evidence>
<name>A0AAE0K4V8_9PEZI</name>
<feature type="transmembrane region" description="Helical" evidence="1">
    <location>
        <begin position="64"/>
        <end position="81"/>
    </location>
</feature>